<organism evidence="2 3">
    <name type="scientific">Papaver somniferum</name>
    <name type="common">Opium poppy</name>
    <dbReference type="NCBI Taxonomy" id="3469"/>
    <lineage>
        <taxon>Eukaryota</taxon>
        <taxon>Viridiplantae</taxon>
        <taxon>Streptophyta</taxon>
        <taxon>Embryophyta</taxon>
        <taxon>Tracheophyta</taxon>
        <taxon>Spermatophyta</taxon>
        <taxon>Magnoliopsida</taxon>
        <taxon>Ranunculales</taxon>
        <taxon>Papaveraceae</taxon>
        <taxon>Papaveroideae</taxon>
        <taxon>Papaver</taxon>
    </lineage>
</organism>
<feature type="compositionally biased region" description="Basic and acidic residues" evidence="1">
    <location>
        <begin position="74"/>
        <end position="85"/>
    </location>
</feature>
<gene>
    <name evidence="2" type="ORF">C5167_001393</name>
</gene>
<feature type="region of interest" description="Disordered" evidence="1">
    <location>
        <begin position="66"/>
        <end position="94"/>
    </location>
</feature>
<dbReference type="EMBL" id="CM010723">
    <property type="protein sequence ID" value="RZC77265.1"/>
    <property type="molecule type" value="Genomic_DNA"/>
</dbReference>
<name>A0A4Y7KZ95_PAPSO</name>
<accession>A0A4Y7KZ95</accession>
<sequence length="116" mass="13680">MTEEQRSSNLFEHVMHEHVQEEVVRLLGCVSRVAMNTSEGYMELGPQHRALIHTTFDDMLEFDEQINNPEDDCNESHQEDVHEGQKQQQKKKNTIAWRSITSSSIYYNEQQKKEDK</sequence>
<evidence type="ECO:0000313" key="2">
    <source>
        <dbReference type="EMBL" id="RZC77265.1"/>
    </source>
</evidence>
<reference evidence="2 3" key="1">
    <citation type="journal article" date="2018" name="Science">
        <title>The opium poppy genome and morphinan production.</title>
        <authorList>
            <person name="Guo L."/>
            <person name="Winzer T."/>
            <person name="Yang X."/>
            <person name="Li Y."/>
            <person name="Ning Z."/>
            <person name="He Z."/>
            <person name="Teodor R."/>
            <person name="Lu Y."/>
            <person name="Bowser T.A."/>
            <person name="Graham I.A."/>
            <person name="Ye K."/>
        </authorList>
    </citation>
    <scope>NUCLEOTIDE SEQUENCE [LARGE SCALE GENOMIC DNA]</scope>
    <source>
        <strain evidence="3">cv. HN1</strain>
        <tissue evidence="2">Leaves</tissue>
    </source>
</reference>
<dbReference type="Proteomes" id="UP000316621">
    <property type="component" value="Chromosome 9"/>
</dbReference>
<evidence type="ECO:0000313" key="3">
    <source>
        <dbReference type="Proteomes" id="UP000316621"/>
    </source>
</evidence>
<protein>
    <submittedName>
        <fullName evidence="2">Uncharacterized protein</fullName>
    </submittedName>
</protein>
<dbReference type="Gramene" id="RZC77265">
    <property type="protein sequence ID" value="RZC77265"/>
    <property type="gene ID" value="C5167_001393"/>
</dbReference>
<evidence type="ECO:0000256" key="1">
    <source>
        <dbReference type="SAM" id="MobiDB-lite"/>
    </source>
</evidence>
<keyword evidence="3" id="KW-1185">Reference proteome</keyword>
<dbReference type="AlphaFoldDB" id="A0A4Y7KZ95"/>
<proteinExistence type="predicted"/>